<name>A0A5C5VF35_9BACT</name>
<dbReference type="NCBIfam" id="TIGR02595">
    <property type="entry name" value="PEP_CTERM"/>
    <property type="match status" value="1"/>
</dbReference>
<accession>A0A5C5VF35</accession>
<evidence type="ECO:0008006" key="4">
    <source>
        <dbReference type="Google" id="ProtNLM"/>
    </source>
</evidence>
<protein>
    <recommendedName>
        <fullName evidence="4">PEP-CTERM protein-sorting domain-containing protein</fullName>
    </recommendedName>
</protein>
<dbReference type="AlphaFoldDB" id="A0A5C5VF35"/>
<comment type="caution">
    <text evidence="2">The sequence shown here is derived from an EMBL/GenBank/DDBJ whole genome shotgun (WGS) entry which is preliminary data.</text>
</comment>
<feature type="signal peptide" evidence="1">
    <location>
        <begin position="1"/>
        <end position="31"/>
    </location>
</feature>
<evidence type="ECO:0000256" key="1">
    <source>
        <dbReference type="SAM" id="SignalP"/>
    </source>
</evidence>
<reference evidence="2 3" key="1">
    <citation type="submission" date="2019-02" db="EMBL/GenBank/DDBJ databases">
        <title>Deep-cultivation of Planctomycetes and their phenomic and genomic characterization uncovers novel biology.</title>
        <authorList>
            <person name="Wiegand S."/>
            <person name="Jogler M."/>
            <person name="Boedeker C."/>
            <person name="Pinto D."/>
            <person name="Vollmers J."/>
            <person name="Rivas-Marin E."/>
            <person name="Kohn T."/>
            <person name="Peeters S.H."/>
            <person name="Heuer A."/>
            <person name="Rast P."/>
            <person name="Oberbeckmann S."/>
            <person name="Bunk B."/>
            <person name="Jeske O."/>
            <person name="Meyerdierks A."/>
            <person name="Storesund J.E."/>
            <person name="Kallscheuer N."/>
            <person name="Luecker S."/>
            <person name="Lage O.M."/>
            <person name="Pohl T."/>
            <person name="Merkel B.J."/>
            <person name="Hornburger P."/>
            <person name="Mueller R.-W."/>
            <person name="Bruemmer F."/>
            <person name="Labrenz M."/>
            <person name="Spormann A.M."/>
            <person name="Op Den Camp H."/>
            <person name="Overmann J."/>
            <person name="Amann R."/>
            <person name="Jetten M.S.M."/>
            <person name="Mascher T."/>
            <person name="Medema M.H."/>
            <person name="Devos D.P."/>
            <person name="Kaster A.-K."/>
            <person name="Ovreas L."/>
            <person name="Rohde M."/>
            <person name="Galperin M.Y."/>
            <person name="Jogler C."/>
        </authorList>
    </citation>
    <scope>NUCLEOTIDE SEQUENCE [LARGE SCALE GENOMIC DNA]</scope>
    <source>
        <strain evidence="2 3">KOR34</strain>
    </source>
</reference>
<dbReference type="InterPro" id="IPR013424">
    <property type="entry name" value="Ice-binding_C"/>
</dbReference>
<sequence precursor="true">MTRRPSLHAPRKLSLCLIAAAWAVAAGVAPAHSPRYAITEVSAGAFGETATALNDHGAVAFFSLPDGFDESIPPLGDFTTPGRAWLYSKQTGSSPLMGLGGNSDAVLDLNNSGQAVGQSRSTGFSGVGAKTGVWTDGVFTPLPNLPDGRPPTNAVAINDAGSIALTEPPRQSCDCQCNCSEAYLYSESNGYASVPSLGGSQTRAADLNAAGELVGMTSTSDNSTDFTYEPFIYRDGVTKSLGSLGGRRGGVWAINNHSEAVGFSEDASGASLAFYWNETSGMARLGALTLEATATDINDHGEVVGVDYPFGRSDSYFRSQAFYYNTTIGLVLLQDLLVADHDWDGLDSAIAINNRGQILGRGRIGSEQRIFLASPVPEPGSLFLLIVLTGCGTLSRRRSSPRFSVPSGLKAEL</sequence>
<keyword evidence="1" id="KW-0732">Signal</keyword>
<feature type="chain" id="PRO_5022970771" description="PEP-CTERM protein-sorting domain-containing protein" evidence="1">
    <location>
        <begin position="32"/>
        <end position="413"/>
    </location>
</feature>
<proteinExistence type="predicted"/>
<evidence type="ECO:0000313" key="3">
    <source>
        <dbReference type="Proteomes" id="UP000316714"/>
    </source>
</evidence>
<dbReference type="Proteomes" id="UP000316714">
    <property type="component" value="Unassembled WGS sequence"/>
</dbReference>
<keyword evidence="3" id="KW-1185">Reference proteome</keyword>
<evidence type="ECO:0000313" key="2">
    <source>
        <dbReference type="EMBL" id="TWT36653.1"/>
    </source>
</evidence>
<gene>
    <name evidence="2" type="ORF">KOR34_15920</name>
</gene>
<dbReference type="EMBL" id="SIHJ01000001">
    <property type="protein sequence ID" value="TWT36653.1"/>
    <property type="molecule type" value="Genomic_DNA"/>
</dbReference>
<organism evidence="2 3">
    <name type="scientific">Posidoniimonas corsicana</name>
    <dbReference type="NCBI Taxonomy" id="1938618"/>
    <lineage>
        <taxon>Bacteria</taxon>
        <taxon>Pseudomonadati</taxon>
        <taxon>Planctomycetota</taxon>
        <taxon>Planctomycetia</taxon>
        <taxon>Pirellulales</taxon>
        <taxon>Lacipirellulaceae</taxon>
        <taxon>Posidoniimonas</taxon>
    </lineage>
</organism>